<evidence type="ECO:0000313" key="2">
    <source>
        <dbReference type="EMBL" id="KAK3675683.1"/>
    </source>
</evidence>
<protein>
    <submittedName>
        <fullName evidence="2">Uncharacterized protein</fullName>
    </submittedName>
</protein>
<evidence type="ECO:0000256" key="1">
    <source>
        <dbReference type="SAM" id="MobiDB-lite"/>
    </source>
</evidence>
<accession>A0AAE1C2G2</accession>
<keyword evidence="3" id="KW-1185">Reference proteome</keyword>
<organism evidence="2 3">
    <name type="scientific">Recurvomyces mirabilis</name>
    <dbReference type="NCBI Taxonomy" id="574656"/>
    <lineage>
        <taxon>Eukaryota</taxon>
        <taxon>Fungi</taxon>
        <taxon>Dikarya</taxon>
        <taxon>Ascomycota</taxon>
        <taxon>Pezizomycotina</taxon>
        <taxon>Dothideomycetes</taxon>
        <taxon>Dothideomycetidae</taxon>
        <taxon>Mycosphaerellales</taxon>
        <taxon>Teratosphaeriaceae</taxon>
        <taxon>Recurvomyces</taxon>
    </lineage>
</organism>
<proteinExistence type="predicted"/>
<feature type="compositionally biased region" description="Low complexity" evidence="1">
    <location>
        <begin position="108"/>
        <end position="121"/>
    </location>
</feature>
<evidence type="ECO:0000313" key="3">
    <source>
        <dbReference type="Proteomes" id="UP001274830"/>
    </source>
</evidence>
<dbReference type="InterPro" id="IPR011990">
    <property type="entry name" value="TPR-like_helical_dom_sf"/>
</dbReference>
<name>A0AAE1C2G2_9PEZI</name>
<feature type="region of interest" description="Disordered" evidence="1">
    <location>
        <begin position="103"/>
        <end position="145"/>
    </location>
</feature>
<sequence>MLRTSPQDWRNFLAIARSVIAHIDNTTVMRRRDRTTEQTWLVGGLQRLALVDSGSGEVVDISDWCSRQWMSILQIEPQNVEALRGLGRAWLARAQPALTRIHRLDGASSSSEGSSQWSAPSMTTSDDERQSAAAKAEAERRSGTADYVEARGSLQPAIDYLERALAAATAQRSLSGEMLATTAEAYMSLGNVSSPRINQTHFARALQLLRAAAAIQGYTLSRYLQQYVDMSRVCKFLANERRFLDDYGRLLD</sequence>
<comment type="caution">
    <text evidence="2">The sequence shown here is derived from an EMBL/GenBank/DDBJ whole genome shotgun (WGS) entry which is preliminary data.</text>
</comment>
<dbReference type="AlphaFoldDB" id="A0AAE1C2G2"/>
<dbReference type="Gene3D" id="1.25.40.10">
    <property type="entry name" value="Tetratricopeptide repeat domain"/>
    <property type="match status" value="1"/>
</dbReference>
<dbReference type="Proteomes" id="UP001274830">
    <property type="component" value="Unassembled WGS sequence"/>
</dbReference>
<feature type="compositionally biased region" description="Basic and acidic residues" evidence="1">
    <location>
        <begin position="126"/>
        <end position="143"/>
    </location>
</feature>
<reference evidence="2" key="1">
    <citation type="submission" date="2023-07" db="EMBL/GenBank/DDBJ databases">
        <title>Black Yeasts Isolated from many extreme environments.</title>
        <authorList>
            <person name="Coleine C."/>
            <person name="Stajich J.E."/>
            <person name="Selbmann L."/>
        </authorList>
    </citation>
    <scope>NUCLEOTIDE SEQUENCE</scope>
    <source>
        <strain evidence="2">CCFEE 5485</strain>
    </source>
</reference>
<dbReference type="EMBL" id="JAUTXT010000013">
    <property type="protein sequence ID" value="KAK3675683.1"/>
    <property type="molecule type" value="Genomic_DNA"/>
</dbReference>
<gene>
    <name evidence="2" type="ORF">LTR78_004324</name>
</gene>